<evidence type="ECO:0000256" key="3">
    <source>
        <dbReference type="ARBA" id="ARBA00022737"/>
    </source>
</evidence>
<protein>
    <recommendedName>
        <fullName evidence="6">S1 motif domain-containing protein</fullName>
    </recommendedName>
</protein>
<dbReference type="OrthoDB" id="412781at2759"/>
<dbReference type="InterPro" id="IPR003107">
    <property type="entry name" value="HAT"/>
</dbReference>
<dbReference type="SUPFAM" id="SSF50249">
    <property type="entry name" value="Nucleic acid-binding proteins"/>
    <property type="match status" value="9"/>
</dbReference>
<dbReference type="EMBL" id="MBFS01000240">
    <property type="protein sequence ID" value="PVV03388.1"/>
    <property type="molecule type" value="Genomic_DNA"/>
</dbReference>
<dbReference type="FunFam" id="2.40.50.140:FF:000103">
    <property type="entry name" value="protein RRP5 homolog"/>
    <property type="match status" value="2"/>
</dbReference>
<feature type="domain" description="S1 motif" evidence="6">
    <location>
        <begin position="667"/>
        <end position="737"/>
    </location>
</feature>
<feature type="region of interest" description="Disordered" evidence="5">
    <location>
        <begin position="1768"/>
        <end position="1794"/>
    </location>
</feature>
<dbReference type="InterPro" id="IPR012340">
    <property type="entry name" value="NA-bd_OB-fold"/>
</dbReference>
<evidence type="ECO:0000256" key="1">
    <source>
        <dbReference type="ARBA" id="ARBA00004604"/>
    </source>
</evidence>
<feature type="region of interest" description="Disordered" evidence="5">
    <location>
        <begin position="1"/>
        <end position="62"/>
    </location>
</feature>
<dbReference type="Pfam" id="PF23231">
    <property type="entry name" value="HAT_Syf1_CNRKL1_C"/>
    <property type="match status" value="1"/>
</dbReference>
<keyword evidence="2" id="KW-0698">rRNA processing</keyword>
<feature type="domain" description="S1 motif" evidence="6">
    <location>
        <begin position="379"/>
        <end position="453"/>
    </location>
</feature>
<dbReference type="InterPro" id="IPR057301">
    <property type="entry name" value="Rrp5_OB_4th"/>
</dbReference>
<dbReference type="InterPro" id="IPR055430">
    <property type="entry name" value="HAT_Syf1_CNRKL1_C"/>
</dbReference>
<feature type="domain" description="S1 motif" evidence="6">
    <location>
        <begin position="136"/>
        <end position="250"/>
    </location>
</feature>
<dbReference type="InterPro" id="IPR057302">
    <property type="entry name" value="Rrp5_S1"/>
</dbReference>
<dbReference type="Gene3D" id="1.25.40.10">
    <property type="entry name" value="Tetratricopeptide repeat domain"/>
    <property type="match status" value="1"/>
</dbReference>
<dbReference type="InterPro" id="IPR048059">
    <property type="entry name" value="Rrp5_S1_rpt_hs1_sc1"/>
</dbReference>
<keyword evidence="4" id="KW-0539">Nucleus</keyword>
<comment type="subcellular location">
    <subcellularLocation>
        <location evidence="1">Nucleus</location>
        <location evidence="1">Nucleolus</location>
    </subcellularLocation>
</comment>
<feature type="domain" description="S1 motif" evidence="6">
    <location>
        <begin position="1389"/>
        <end position="1467"/>
    </location>
</feature>
<dbReference type="InterPro" id="IPR045209">
    <property type="entry name" value="Rrp5"/>
</dbReference>
<dbReference type="Proteomes" id="UP000245609">
    <property type="component" value="Unassembled WGS sequence"/>
</dbReference>
<dbReference type="InterPro" id="IPR003029">
    <property type="entry name" value="S1_domain"/>
</dbReference>
<keyword evidence="3" id="KW-0677">Repeat</keyword>
<proteinExistence type="predicted"/>
<keyword evidence="8" id="KW-1185">Reference proteome</keyword>
<dbReference type="GO" id="GO:0006364">
    <property type="term" value="P:rRNA processing"/>
    <property type="evidence" value="ECO:0007669"/>
    <property type="project" value="UniProtKB-KW"/>
</dbReference>
<dbReference type="InterPro" id="IPR057300">
    <property type="entry name" value="OB_Rrp5"/>
</dbReference>
<feature type="region of interest" description="Disordered" evidence="5">
    <location>
        <begin position="1718"/>
        <end position="1749"/>
    </location>
</feature>
<dbReference type="Pfam" id="PF24685">
    <property type="entry name" value="OB_RRP5_4th"/>
    <property type="match status" value="1"/>
</dbReference>
<dbReference type="FunFam" id="2.40.50.140:FF:000155">
    <property type="entry name" value="rRNA biogenesis protein RRP5"/>
    <property type="match status" value="1"/>
</dbReference>
<feature type="domain" description="S1 motif" evidence="6">
    <location>
        <begin position="855"/>
        <end position="924"/>
    </location>
</feature>
<feature type="compositionally biased region" description="Polar residues" evidence="5">
    <location>
        <begin position="29"/>
        <end position="47"/>
    </location>
</feature>
<dbReference type="SMART" id="SM00316">
    <property type="entry name" value="S1"/>
    <property type="match status" value="14"/>
</dbReference>
<dbReference type="GO" id="GO:0032040">
    <property type="term" value="C:small-subunit processome"/>
    <property type="evidence" value="ECO:0007669"/>
    <property type="project" value="TreeGrafter"/>
</dbReference>
<feature type="compositionally biased region" description="Basic and acidic residues" evidence="5">
    <location>
        <begin position="1733"/>
        <end position="1743"/>
    </location>
</feature>
<dbReference type="SUPFAM" id="SSF48452">
    <property type="entry name" value="TPR-like"/>
    <property type="match status" value="2"/>
</dbReference>
<organism evidence="7 8">
    <name type="scientific">Smittium megazygosporum</name>
    <dbReference type="NCBI Taxonomy" id="133381"/>
    <lineage>
        <taxon>Eukaryota</taxon>
        <taxon>Fungi</taxon>
        <taxon>Fungi incertae sedis</taxon>
        <taxon>Zoopagomycota</taxon>
        <taxon>Kickxellomycotina</taxon>
        <taxon>Harpellomycetes</taxon>
        <taxon>Harpellales</taxon>
        <taxon>Legeriomycetaceae</taxon>
        <taxon>Smittium</taxon>
    </lineage>
</organism>
<evidence type="ECO:0000313" key="7">
    <source>
        <dbReference type="EMBL" id="PVV03388.1"/>
    </source>
</evidence>
<feature type="domain" description="S1 motif" evidence="6">
    <location>
        <begin position="980"/>
        <end position="1058"/>
    </location>
</feature>
<dbReference type="PANTHER" id="PTHR23270">
    <property type="entry name" value="PROGRAMMED CELL DEATH PROTEIN 11 PRE-RRNA PROCESSING PROTEIN RRP5"/>
    <property type="match status" value="1"/>
</dbReference>
<evidence type="ECO:0000313" key="8">
    <source>
        <dbReference type="Proteomes" id="UP000245609"/>
    </source>
</evidence>
<dbReference type="STRING" id="133381.A0A2T9ZFN4"/>
<dbReference type="Pfam" id="PF23459">
    <property type="entry name" value="S1_RRP5"/>
    <property type="match status" value="1"/>
</dbReference>
<gene>
    <name evidence="7" type="ORF">BB560_002127</name>
</gene>
<feature type="domain" description="S1 motif" evidence="6">
    <location>
        <begin position="1492"/>
        <end position="1562"/>
    </location>
</feature>
<evidence type="ECO:0000259" key="6">
    <source>
        <dbReference type="PROSITE" id="PS50126"/>
    </source>
</evidence>
<evidence type="ECO:0000256" key="4">
    <source>
        <dbReference type="ARBA" id="ARBA00023242"/>
    </source>
</evidence>
<reference evidence="7 8" key="1">
    <citation type="journal article" date="2018" name="MBio">
        <title>Comparative Genomics Reveals the Core Gene Toolbox for the Fungus-Insect Symbiosis.</title>
        <authorList>
            <person name="Wang Y."/>
            <person name="Stata M."/>
            <person name="Wang W."/>
            <person name="Stajich J.E."/>
            <person name="White M.M."/>
            <person name="Moncalvo J.M."/>
        </authorList>
    </citation>
    <scope>NUCLEOTIDE SEQUENCE [LARGE SCALE GENOMIC DNA]</scope>
    <source>
        <strain evidence="7 8">SC-DP-2</strain>
    </source>
</reference>
<dbReference type="Pfam" id="PF00575">
    <property type="entry name" value="S1"/>
    <property type="match status" value="4"/>
</dbReference>
<evidence type="ECO:0000256" key="5">
    <source>
        <dbReference type="SAM" id="MobiDB-lite"/>
    </source>
</evidence>
<dbReference type="Pfam" id="PF24682">
    <property type="entry name" value="OB_RRP5"/>
    <property type="match status" value="1"/>
</dbReference>
<dbReference type="CDD" id="cd05693">
    <property type="entry name" value="S1_Rrp5_repeat_hs1_sc1"/>
    <property type="match status" value="1"/>
</dbReference>
<dbReference type="InterPro" id="IPR011990">
    <property type="entry name" value="TPR-like_helical_dom_sf"/>
</dbReference>
<feature type="domain" description="S1 motif" evidence="6">
    <location>
        <begin position="266"/>
        <end position="357"/>
    </location>
</feature>
<feature type="compositionally biased region" description="Acidic residues" evidence="5">
    <location>
        <begin position="1768"/>
        <end position="1784"/>
    </location>
</feature>
<evidence type="ECO:0000256" key="2">
    <source>
        <dbReference type="ARBA" id="ARBA00022552"/>
    </source>
</evidence>
<feature type="domain" description="S1 motif" evidence="6">
    <location>
        <begin position="1573"/>
        <end position="1649"/>
    </location>
</feature>
<feature type="domain" description="S1 motif" evidence="6">
    <location>
        <begin position="1294"/>
        <end position="1368"/>
    </location>
</feature>
<name>A0A2T9ZFN4_9FUNG</name>
<sequence>MANISITKKKKKSKTPNQPEAASSDHQKTSVPKTEGSQENPAITSSKKGLKRSAQEIDFPRGGGLGITPIEFKEISNKAEIDFYNENTNTSKKRKSASNKDAELLRLQQSSGSLDDSFERLYKELAPLTFKSLVKDSKSLGVITKIGDLGITVSLPNFLVGYVPITQLSNEYTKILQNMTQGSSEEDSDTLTSDAENLMDLNNYFYPGQFVKCSVTSTSENVVKSSGPRSDSSKESNFQKVEKKIELSLEPEEVNKGLNPSDLCQSFVLSASVKSLEDHGYMLNIGFDGIHGFLPYKESDPFLNNNFKSEVQDIDTLDESQSQRSRLRVGQVILVSIVSITRGSSPSKVRAISFTMNPDTIRKSPVSETFQTISSIQPGSIVNALVTHVGEKGATFQFMGFYDCSAVISNLKTGNSESTSEILDRVKLGEILKVRIIYVSLTTNKKTILVSIAQHIMDLSFSKQETISPDSISSPEGWWPVPYGEVVSPSVSKVEAKSGIYFNLSVDESNVISAYANLSNISDSENANTKKLLTKLKSSADVKARVIGFSPMENCILLSLKQSVVEEKLFQTKDLKLGQLVKATVKKLLDDGIIVSISSQLSCFVHKDHLSDVRLSKIEKKFKVGDVHQARVLSINHEKNKIYLTLRKSLVSSDLPIVSSYTSVNEGDVTIGIVHKIIPGSGLVLNFFQNFKGFVPINEISSSFVNDINEFVRIGQFVKAKVMHKDEEKNRIIFTLRLDKQTRQNSDSPPVESSSLSVGTIINESIIEYINEANVGLRLLPSNIIATLQKDHLSDHLGGLIERMSTKLVKGTKFGLPVVVLYVKSTNVFVSAKPLLVYAAQSGQILRNFSEFKVGHIIIGYVSNITKFGVFVNFLGGYSGLATINSISDSYTSSAEEKFFNNQTVLAKVVSINSDTNRVFLSLKPSQVQNIRPKTQEFMCDVDPNEIFIDQFFTLEDQVSEATRTSGQLDVLKKYQNILGKLVNTKVDQTHSYGIITSFSPTEIPGFPENVSGFICSEQLLDISKNNSDKSKPNIGETIRTKVIDANPETNVLDLSMKSSLVDKTKNSQKSTKNSIAKAKELNSKNTVIDLVIELIKEDYLVLSIPQCNNFLVYTCSKTINSREKPFIKYKIGQRLKGKLISINENNRTLCSIIFDSEVDSLDVVKRVAKNPIDSSIRFFEDYQPGLVTKARVTSVSSNKLMAKLVLAENVKAKLMVTELLDSSLGSVDLFEHNNIKQNSIIDVKVIGIHSPHSKNYLPITKKINPNKTIINVSLCSIDNESQRLLDISTLNPADRLTGVICKVESGFFGGVSIFFNENIKVKIPTINISNNYDVVANLSKYFIIGTMATVNVLKVDKVAEKLFCTFTDEDLAKRNIESPKEFKNVKVGDELAGYFLNLKNNELSVLLSKSKTNSSFGIIGKISLVDLSDDFSEVPKFIKSIEKNSLIRTKVIKIDSKKKVIILSSRNSLFTDSTQSIPDPIVDSIDDIKPKQPIRGFIKSVTDKGIFVLIGSSGFVGRVKLNEISDDYVKNPGDMFKPGDLVSASVLSIDKKLANVELTLRDIKHLSKLEVGSVVKGFVVKTNKVGIFVKIFDPSKMKKVLCLCHMTEIADSTDISPEELLKHYAFGDRVLAKIIGIDEKSQITISLKPSHFVNSSSEDISHEAQEGLDDVEMEQLSDESTDEESSKFFVKDILKSNTDLNNGTLEEGDMLISRISDDDANDSQSLDTDSDSDSHPDSDTHGKIKGIGPLDMQLGFDWSKGASDANDIDPESIFSEEDNDDSESYLQNKAKKPKTKGKASVVGDVTAELLDKNPTTVEDFERLIISSPNNSYLWISYMAFYCDLGEIDMARKVFDRAIEKIPPRLEQEKMNMYISRMNLEYKFGSQTELENVLKKALGYNNPKHIYLQLAQIYSSNGAVEKSKETFQTAAKKFKESCKVWTQFYEMSLKHNIECSDILQKSLTSLPKRKHIKAITKFAILEFKNNNQEKARTIFENLISNYPNRSDLWNVYLDLEVKNIARNALDDESDILLVRNLFTRVISLKFNLKNKKLFFKKWLEFEKKYGNEESIELVKEKALEYVQSN</sequence>
<dbReference type="Gene3D" id="2.40.50.140">
    <property type="entry name" value="Nucleic acid-binding proteins"/>
    <property type="match status" value="9"/>
</dbReference>
<dbReference type="GO" id="GO:0003723">
    <property type="term" value="F:RNA binding"/>
    <property type="evidence" value="ECO:0007669"/>
    <property type="project" value="TreeGrafter"/>
</dbReference>
<dbReference type="SMART" id="SM00386">
    <property type="entry name" value="HAT"/>
    <property type="match status" value="4"/>
</dbReference>
<comment type="caution">
    <text evidence="7">The sequence shown here is derived from an EMBL/GenBank/DDBJ whole genome shotgun (WGS) entry which is preliminary data.</text>
</comment>
<accession>A0A2T9ZFN4</accession>
<feature type="domain" description="S1 motif" evidence="6">
    <location>
        <begin position="484"/>
        <end position="561"/>
    </location>
</feature>
<feature type="domain" description="S1 motif" evidence="6">
    <location>
        <begin position="578"/>
        <end position="647"/>
    </location>
</feature>
<dbReference type="PANTHER" id="PTHR23270:SF10">
    <property type="entry name" value="PROTEIN RRP5 HOMOLOG"/>
    <property type="match status" value="1"/>
</dbReference>
<dbReference type="PROSITE" id="PS50126">
    <property type="entry name" value="S1"/>
    <property type="match status" value="12"/>
</dbReference>